<dbReference type="EMBL" id="JADMLG010000011">
    <property type="protein sequence ID" value="MBH0779539.1"/>
    <property type="molecule type" value="Genomic_DNA"/>
</dbReference>
<dbReference type="PANTHER" id="PTHR43433:SF5">
    <property type="entry name" value="AB HYDROLASE-1 DOMAIN-CONTAINING PROTEIN"/>
    <property type="match status" value="1"/>
</dbReference>
<keyword evidence="4" id="KW-1185">Reference proteome</keyword>
<proteinExistence type="predicted"/>
<feature type="region of interest" description="Disordered" evidence="1">
    <location>
        <begin position="276"/>
        <end position="299"/>
    </location>
</feature>
<dbReference type="GO" id="GO:0004806">
    <property type="term" value="F:triacylglycerol lipase activity"/>
    <property type="evidence" value="ECO:0007669"/>
    <property type="project" value="TreeGrafter"/>
</dbReference>
<evidence type="ECO:0000256" key="1">
    <source>
        <dbReference type="SAM" id="MobiDB-lite"/>
    </source>
</evidence>
<evidence type="ECO:0000259" key="2">
    <source>
        <dbReference type="Pfam" id="PF00561"/>
    </source>
</evidence>
<reference evidence="3" key="1">
    <citation type="submission" date="2020-11" db="EMBL/GenBank/DDBJ databases">
        <title>Nocardia NEAU-351.nov., a novel actinomycete isolated from the cow dung.</title>
        <authorList>
            <person name="Zhang X."/>
        </authorList>
    </citation>
    <scope>NUCLEOTIDE SEQUENCE</scope>
    <source>
        <strain evidence="3">NEAU-351</strain>
    </source>
</reference>
<organism evidence="3 4">
    <name type="scientific">Nocardia bovistercoris</name>
    <dbReference type="NCBI Taxonomy" id="2785916"/>
    <lineage>
        <taxon>Bacteria</taxon>
        <taxon>Bacillati</taxon>
        <taxon>Actinomycetota</taxon>
        <taxon>Actinomycetes</taxon>
        <taxon>Mycobacteriales</taxon>
        <taxon>Nocardiaceae</taxon>
        <taxon>Nocardia</taxon>
    </lineage>
</organism>
<dbReference type="SUPFAM" id="SSF53474">
    <property type="entry name" value="alpha/beta-Hydrolases"/>
    <property type="match status" value="1"/>
</dbReference>
<dbReference type="AlphaFoldDB" id="A0A931N570"/>
<comment type="caution">
    <text evidence="3">The sequence shown here is derived from an EMBL/GenBank/DDBJ whole genome shotgun (WGS) entry which is preliminary data.</text>
</comment>
<evidence type="ECO:0000313" key="3">
    <source>
        <dbReference type="EMBL" id="MBH0779539.1"/>
    </source>
</evidence>
<dbReference type="RefSeq" id="WP_196151850.1">
    <property type="nucleotide sequence ID" value="NZ_JADMLG010000011.1"/>
</dbReference>
<accession>A0A931N570</accession>
<dbReference type="InterPro" id="IPR050471">
    <property type="entry name" value="AB_hydrolase"/>
</dbReference>
<dbReference type="Proteomes" id="UP000655751">
    <property type="component" value="Unassembled WGS sequence"/>
</dbReference>
<dbReference type="GO" id="GO:0046503">
    <property type="term" value="P:glycerolipid catabolic process"/>
    <property type="evidence" value="ECO:0007669"/>
    <property type="project" value="TreeGrafter"/>
</dbReference>
<dbReference type="InterPro" id="IPR000073">
    <property type="entry name" value="AB_hydrolase_1"/>
</dbReference>
<keyword evidence="3" id="KW-0378">Hydrolase</keyword>
<name>A0A931N570_9NOCA</name>
<dbReference type="InterPro" id="IPR029058">
    <property type="entry name" value="AB_hydrolase_fold"/>
</dbReference>
<protein>
    <submittedName>
        <fullName evidence="3">Alpha/beta hydrolase</fullName>
    </submittedName>
</protein>
<dbReference type="Gene3D" id="3.40.50.1820">
    <property type="entry name" value="alpha/beta hydrolase"/>
    <property type="match status" value="1"/>
</dbReference>
<gene>
    <name evidence="3" type="ORF">IT779_25035</name>
</gene>
<evidence type="ECO:0000313" key="4">
    <source>
        <dbReference type="Proteomes" id="UP000655751"/>
    </source>
</evidence>
<sequence>MNAHISLPDAEIHYKTRGRGPVLLLLVGGDGDADAYDRVSAELDAYFTVVTHDRRGLSRSTRAVTDDVIADHADDAAAVLAAVTDEPAFVFGSSIGGVIALELLARHPHAVRMAVVHEPPIATMLPEPGRTEFTRAQLEVEAAFRADDIPAAMGRFARLVQLDPADHEPEVTPRPAGANRPDNLRRFLGVDAPAVRRYRLDRDALDRDKGRVVAVVGATTTGVVAQCAHTLGAAIGARAVTFPGGHTGPTQHPRAVGRALRGLLLDGVAGVGGQAGQHAARELSATDAPASRQAHRGDS</sequence>
<feature type="domain" description="AB hydrolase-1" evidence="2">
    <location>
        <begin position="21"/>
        <end position="124"/>
    </location>
</feature>
<dbReference type="PANTHER" id="PTHR43433">
    <property type="entry name" value="HYDROLASE, ALPHA/BETA FOLD FAMILY PROTEIN"/>
    <property type="match status" value="1"/>
</dbReference>
<dbReference type="Pfam" id="PF00561">
    <property type="entry name" value="Abhydrolase_1"/>
    <property type="match status" value="1"/>
</dbReference>